<accession>M1WK05</accession>
<evidence type="ECO:0000313" key="2">
    <source>
        <dbReference type="Proteomes" id="UP000011724"/>
    </source>
</evidence>
<sequence length="23" mass="2684">MIKVYELMGDRANALDKKDMNMP</sequence>
<reference evidence="2" key="2">
    <citation type="journal article" date="2013" name="Stand. Genomic Sci.">
        <title>Complete genome sequence of Desulfocapsa sulfexigens, a marine deltaproteobacterium specialized in disproportionating inorganic sulfur compounds.</title>
        <authorList>
            <person name="Finster K.W."/>
            <person name="Kjeldsen K.U."/>
            <person name="Kube M."/>
            <person name="Reinhardt R."/>
            <person name="Mussmann M."/>
            <person name="Amann R."/>
            <person name="Schreiber L."/>
        </authorList>
    </citation>
    <scope>NUCLEOTIDE SEQUENCE [LARGE SCALE GENOMIC DNA]</scope>
    <source>
        <strain evidence="2">DSM 10523 / SB164P1</strain>
    </source>
</reference>
<dbReference type="Proteomes" id="UP000011724">
    <property type="component" value="Chromosome"/>
</dbReference>
<keyword evidence="2" id="KW-1185">Reference proteome</keyword>
<dbReference type="EMBL" id="FO203427">
    <property type="protein sequence ID" value="CCH48766.1"/>
    <property type="molecule type" value="Genomic_DNA"/>
</dbReference>
<gene>
    <name evidence="1" type="ordered locus">BN4_11531</name>
</gene>
<name>M1WK05_PSEP2</name>
<protein>
    <submittedName>
        <fullName evidence="1">Uncharacterized protein</fullName>
    </submittedName>
</protein>
<reference evidence="1 2" key="1">
    <citation type="journal article" date="2013" name="PLoS ONE">
        <title>The first genomic and proteomic characterization of a deep-sea sulfate reducer: insights into the piezophilic lifestyle of Desulfovibrio piezophilus.</title>
        <authorList>
            <person name="Pradel N."/>
            <person name="Ji B."/>
            <person name="Gimenez G."/>
            <person name="Talla E."/>
            <person name="Lenoble P."/>
            <person name="Garel M."/>
            <person name="Tamburini C."/>
            <person name="Fourquet P."/>
            <person name="Lebrun R."/>
            <person name="Bertin P."/>
            <person name="Denis Y."/>
            <person name="Pophillat M."/>
            <person name="Barbe V."/>
            <person name="Ollivier B."/>
            <person name="Dolla A."/>
        </authorList>
    </citation>
    <scope>NUCLEOTIDE SEQUENCE [LARGE SCALE GENOMIC DNA]</scope>
    <source>
        <strain evidence="2">DSM 10523 / SB164P1</strain>
    </source>
</reference>
<dbReference type="STRING" id="1322246.BN4_11531"/>
<proteinExistence type="predicted"/>
<organism evidence="1 2">
    <name type="scientific">Pseudodesulfovibrio piezophilus (strain DSM 21447 / JCM 15486 / C1TLV30)</name>
    <name type="common">Desulfovibrio piezophilus</name>
    <dbReference type="NCBI Taxonomy" id="1322246"/>
    <lineage>
        <taxon>Bacteria</taxon>
        <taxon>Pseudomonadati</taxon>
        <taxon>Thermodesulfobacteriota</taxon>
        <taxon>Desulfovibrionia</taxon>
        <taxon>Desulfovibrionales</taxon>
        <taxon>Desulfovibrionaceae</taxon>
    </lineage>
</organism>
<dbReference type="KEGG" id="dpi:BN4_11531"/>
<dbReference type="AlphaFoldDB" id="M1WK05"/>
<evidence type="ECO:0000313" key="1">
    <source>
        <dbReference type="EMBL" id="CCH48766.1"/>
    </source>
</evidence>
<dbReference type="HOGENOM" id="CLU_3422834_0_0_7"/>